<dbReference type="STRING" id="1619308.B5808_05725"/>
<dbReference type="PANTHER" id="PTHR37981:SF1">
    <property type="entry name" value="SGNH HYDROLASE-TYPE ESTERASE DOMAIN-CONTAINING PROTEIN"/>
    <property type="match status" value="1"/>
</dbReference>
<evidence type="ECO:0000256" key="3">
    <source>
        <dbReference type="SAM" id="Phobius"/>
    </source>
</evidence>
<feature type="disulfide bond" evidence="2">
    <location>
        <begin position="136"/>
        <end position="159"/>
    </location>
</feature>
<dbReference type="InterPro" id="IPR036514">
    <property type="entry name" value="SGNH_hydro_sf"/>
</dbReference>
<feature type="active site" evidence="1">
    <location>
        <position position="309"/>
    </location>
</feature>
<reference evidence="6 7" key="1">
    <citation type="submission" date="2017-04" db="EMBL/GenBank/DDBJ databases">
        <authorList>
            <person name="Afonso C.L."/>
            <person name="Miller P.J."/>
            <person name="Scott M.A."/>
            <person name="Spackman E."/>
            <person name="Goraichik I."/>
            <person name="Dimitrov K.M."/>
            <person name="Suarez D.L."/>
            <person name="Swayne D.E."/>
        </authorList>
    </citation>
    <scope>NUCLEOTIDE SEQUENCE [LARGE SCALE GENOMIC DNA]</scope>
    <source>
        <strain evidence="7">XA(T)</strain>
    </source>
</reference>
<dbReference type="GO" id="GO:0019433">
    <property type="term" value="P:triglyceride catabolic process"/>
    <property type="evidence" value="ECO:0007669"/>
    <property type="project" value="TreeGrafter"/>
</dbReference>
<keyword evidence="4" id="KW-0732">Signal</keyword>
<feature type="active site" description="Nucleophile" evidence="1">
    <location>
        <position position="43"/>
    </location>
</feature>
<dbReference type="EMBL" id="CP020715">
    <property type="protein sequence ID" value="ARJ04773.1"/>
    <property type="molecule type" value="Genomic_DNA"/>
</dbReference>
<keyword evidence="2" id="KW-1015">Disulfide bond</keyword>
<gene>
    <name evidence="6" type="ORF">B5808_05725</name>
</gene>
<dbReference type="SUPFAM" id="SSF52266">
    <property type="entry name" value="SGNH hydrolase"/>
    <property type="match status" value="1"/>
</dbReference>
<evidence type="ECO:0000256" key="2">
    <source>
        <dbReference type="PIRSR" id="PIRSR637460-2"/>
    </source>
</evidence>
<sequence>MMTMAAGSAALAVAALVAIPATANAAPQDTALAGLQYVALGDSYSAGYGLTPLTGEPVPGCAQAAVDYPHQLAAAYDLDLTDVTCAGAWATNMTTPQVTPAGTADPQVDALSADTDIVTVTLGGNDLGFADVAAACLALSPTGPVAGTNPSDPFQASNCESIFVQSGVDTLAQRLADVVVPDIAAGLAAIRAKAPNAQVFVVGYPAITPDADHTPTGPAGCWTTPLDNLQPVPDSFPFTTTDVPYLHQIEEELDLAVQAQTAAAGAGFTYVPTFEATLAHSACAPADEQYVEGVTLASDLTSAVPGSLHPNATGVAFIAGQLAPLFEAAFPAPAPPAPTASPAPTSSAAALANTGSEPLLPLGLAAGALLLGGLAAASALRRTRVGR</sequence>
<keyword evidence="7" id="KW-1185">Reference proteome</keyword>
<dbReference type="KEGG" id="cphy:B5808_05725"/>
<evidence type="ECO:0000256" key="1">
    <source>
        <dbReference type="PIRSR" id="PIRSR637460-1"/>
    </source>
</evidence>
<dbReference type="AlphaFoldDB" id="A0A1X9LHY6"/>
<evidence type="ECO:0000259" key="5">
    <source>
        <dbReference type="Pfam" id="PF13472"/>
    </source>
</evidence>
<evidence type="ECO:0000256" key="4">
    <source>
        <dbReference type="SAM" id="SignalP"/>
    </source>
</evidence>
<dbReference type="Pfam" id="PF13472">
    <property type="entry name" value="Lipase_GDSL_2"/>
    <property type="match status" value="1"/>
</dbReference>
<feature type="disulfide bond" evidence="2">
    <location>
        <begin position="221"/>
        <end position="283"/>
    </location>
</feature>
<dbReference type="Gene3D" id="3.40.50.1110">
    <property type="entry name" value="SGNH hydrolase"/>
    <property type="match status" value="1"/>
</dbReference>
<feature type="signal peptide" evidence="4">
    <location>
        <begin position="1"/>
        <end position="25"/>
    </location>
</feature>
<keyword evidence="3" id="KW-0472">Membrane</keyword>
<evidence type="ECO:0000313" key="6">
    <source>
        <dbReference type="EMBL" id="ARJ04773.1"/>
    </source>
</evidence>
<feature type="disulfide bond" evidence="2">
    <location>
        <begin position="61"/>
        <end position="85"/>
    </location>
</feature>
<keyword evidence="3" id="KW-0812">Transmembrane</keyword>
<dbReference type="InterPro" id="IPR037460">
    <property type="entry name" value="SEST-like"/>
</dbReference>
<organism evidence="6 7">
    <name type="scientific">Cnuibacter physcomitrellae</name>
    <dbReference type="NCBI Taxonomy" id="1619308"/>
    <lineage>
        <taxon>Bacteria</taxon>
        <taxon>Bacillati</taxon>
        <taxon>Actinomycetota</taxon>
        <taxon>Actinomycetes</taxon>
        <taxon>Micrococcales</taxon>
        <taxon>Microbacteriaceae</taxon>
        <taxon>Cnuibacter</taxon>
    </lineage>
</organism>
<dbReference type="Proteomes" id="UP000192775">
    <property type="component" value="Chromosome"/>
</dbReference>
<accession>A0A1X9LHY6</accession>
<dbReference type="InterPro" id="IPR013830">
    <property type="entry name" value="SGNH_hydro"/>
</dbReference>
<protein>
    <recommendedName>
        <fullName evidence="5">SGNH hydrolase-type esterase domain-containing protein</fullName>
    </recommendedName>
</protein>
<keyword evidence="3" id="KW-1133">Transmembrane helix</keyword>
<feature type="domain" description="SGNH hydrolase-type esterase" evidence="5">
    <location>
        <begin position="39"/>
        <end position="314"/>
    </location>
</feature>
<dbReference type="GO" id="GO:0004806">
    <property type="term" value="F:triacylglycerol lipase activity"/>
    <property type="evidence" value="ECO:0007669"/>
    <property type="project" value="TreeGrafter"/>
</dbReference>
<name>A0A1X9LHY6_9MICO</name>
<dbReference type="CDD" id="cd01823">
    <property type="entry name" value="SEST_like"/>
    <property type="match status" value="1"/>
</dbReference>
<evidence type="ECO:0000313" key="7">
    <source>
        <dbReference type="Proteomes" id="UP000192775"/>
    </source>
</evidence>
<feature type="transmembrane region" description="Helical" evidence="3">
    <location>
        <begin position="359"/>
        <end position="380"/>
    </location>
</feature>
<dbReference type="PANTHER" id="PTHR37981">
    <property type="entry name" value="LIPASE 2"/>
    <property type="match status" value="1"/>
</dbReference>
<proteinExistence type="predicted"/>
<feature type="chain" id="PRO_5012801557" description="SGNH hydrolase-type esterase domain-containing protein" evidence="4">
    <location>
        <begin position="26"/>
        <end position="387"/>
    </location>
</feature>